<evidence type="ECO:0000313" key="1">
    <source>
        <dbReference type="EMBL" id="SOC14719.1"/>
    </source>
</evidence>
<accession>A0A285T228</accession>
<reference evidence="2" key="1">
    <citation type="submission" date="2017-08" db="EMBL/GenBank/DDBJ databases">
        <authorList>
            <person name="Varghese N."/>
            <person name="Submissions S."/>
        </authorList>
    </citation>
    <scope>NUCLEOTIDE SEQUENCE [LARGE SCALE GENOMIC DNA]</scope>
    <source>
        <strain evidence="2">JA276</strain>
    </source>
</reference>
<keyword evidence="2" id="KW-1185">Reference proteome</keyword>
<dbReference type="AlphaFoldDB" id="A0A285T228"/>
<name>A0A285T228_9RHOB</name>
<sequence length="74" mass="8049">MARSAAAVSPPAPQRVAHRAAQKTVLCPYCGVPLYTAKDRAEHLEGHRCCCEGSGWDCADLTDPHERDACRRKG</sequence>
<gene>
    <name evidence="1" type="ORF">SAMN05877831_11267</name>
</gene>
<dbReference type="RefSeq" id="WP_097070859.1">
    <property type="nucleotide sequence ID" value="NZ_OBMT01000012.1"/>
</dbReference>
<proteinExistence type="predicted"/>
<protein>
    <submittedName>
        <fullName evidence="1">Uncharacterized protein</fullName>
    </submittedName>
</protein>
<dbReference type="OrthoDB" id="7689694at2"/>
<dbReference type="Proteomes" id="UP000219111">
    <property type="component" value="Unassembled WGS sequence"/>
</dbReference>
<dbReference type="EMBL" id="OBMT01000012">
    <property type="protein sequence ID" value="SOC14719.1"/>
    <property type="molecule type" value="Genomic_DNA"/>
</dbReference>
<organism evidence="1 2">
    <name type="scientific">Rhodobacter maris</name>
    <dbReference type="NCBI Taxonomy" id="446682"/>
    <lineage>
        <taxon>Bacteria</taxon>
        <taxon>Pseudomonadati</taxon>
        <taxon>Pseudomonadota</taxon>
        <taxon>Alphaproteobacteria</taxon>
        <taxon>Rhodobacterales</taxon>
        <taxon>Rhodobacter group</taxon>
        <taxon>Rhodobacter</taxon>
    </lineage>
</organism>
<evidence type="ECO:0000313" key="2">
    <source>
        <dbReference type="Proteomes" id="UP000219111"/>
    </source>
</evidence>